<reference evidence="3" key="1">
    <citation type="submission" date="2016-11" db="EMBL/GenBank/DDBJ databases">
        <authorList>
            <person name="Varghese N."/>
            <person name="Submissions S."/>
        </authorList>
    </citation>
    <scope>NUCLEOTIDE SEQUENCE [LARGE SCALE GENOMIC DNA]</scope>
    <source>
        <strain evidence="3">DSM 15212 / CIP 107654 / DViRD3</strain>
    </source>
</reference>
<keyword evidence="1" id="KW-1133">Transmembrane helix</keyword>
<dbReference type="EMBL" id="FRAG01000103">
    <property type="protein sequence ID" value="SHK59470.1"/>
    <property type="molecule type" value="Genomic_DNA"/>
</dbReference>
<dbReference type="AlphaFoldDB" id="A0A1M6TRC7"/>
<proteinExistence type="predicted"/>
<dbReference type="STRING" id="1121301.SAMN02745912_03769"/>
<evidence type="ECO:0000313" key="3">
    <source>
        <dbReference type="Proteomes" id="UP000184465"/>
    </source>
</evidence>
<name>A0A1M6TRC7_PARC5</name>
<organism evidence="2 3">
    <name type="scientific">Paramaledivibacter caminithermalis (strain DSM 15212 / CIP 107654 / DViRD3)</name>
    <name type="common">Clostridium caminithermale</name>
    <dbReference type="NCBI Taxonomy" id="1121301"/>
    <lineage>
        <taxon>Bacteria</taxon>
        <taxon>Bacillati</taxon>
        <taxon>Bacillota</taxon>
        <taxon>Clostridia</taxon>
        <taxon>Peptostreptococcales</taxon>
        <taxon>Caminicellaceae</taxon>
        <taxon>Paramaledivibacter</taxon>
    </lineage>
</organism>
<dbReference type="Proteomes" id="UP000184465">
    <property type="component" value="Unassembled WGS sequence"/>
</dbReference>
<gene>
    <name evidence="2" type="ORF">SAMN02745912_03769</name>
</gene>
<evidence type="ECO:0000313" key="2">
    <source>
        <dbReference type="EMBL" id="SHK59470.1"/>
    </source>
</evidence>
<feature type="transmembrane region" description="Helical" evidence="1">
    <location>
        <begin position="204"/>
        <end position="228"/>
    </location>
</feature>
<feature type="transmembrane region" description="Helical" evidence="1">
    <location>
        <begin position="6"/>
        <end position="24"/>
    </location>
</feature>
<keyword evidence="1" id="KW-0472">Membrane</keyword>
<keyword evidence="1" id="KW-0812">Transmembrane</keyword>
<keyword evidence="3" id="KW-1185">Reference proteome</keyword>
<evidence type="ECO:0000256" key="1">
    <source>
        <dbReference type="SAM" id="Phobius"/>
    </source>
</evidence>
<sequence>MILDKYLYILPITIAIITIAYYMYEKQWRFKIRTMRELKKEGIINVAIDTIKKYTTPKKDGKIYNYYKKRLKYTKWKVENFFFTKVTIILAVVILITLIRITNISIYTDKIFNEYEYKSDFIYSYTKENIDKIKGLKQEIKYLRLILNDMSKKEFKKNNKESIEGKILHIMSKNKEKLEINAEIAANKIYFRLKDYYEIRENNYILYFIITCTIYFIPDVILSIYNIFVKNEAKRELYFLKKLMIVNGSVKPISYLEILEILIEKSKYYKKMLMEIRNLNLRNTIDNIDIYKKHIRIDEDLEGKLFLEKLNQANNVDLDQAINSLKIDFKIQRKQKNRQVRKQVEIIELTGIAGSIIIFTLMTIYMLLIWMKMYNLSEIL</sequence>
<accession>A0A1M6TRC7</accession>
<feature type="transmembrane region" description="Helical" evidence="1">
    <location>
        <begin position="78"/>
        <end position="99"/>
    </location>
</feature>
<feature type="transmembrane region" description="Helical" evidence="1">
    <location>
        <begin position="346"/>
        <end position="371"/>
    </location>
</feature>
<protein>
    <submittedName>
        <fullName evidence="2">Uncharacterized protein</fullName>
    </submittedName>
</protein>
<dbReference type="RefSeq" id="WP_073153636.1">
    <property type="nucleotide sequence ID" value="NZ_FRAG01000103.1"/>
</dbReference>
<dbReference type="OrthoDB" id="2086555at2"/>